<evidence type="ECO:0000313" key="1">
    <source>
        <dbReference type="EMBL" id="KAL1616186.1"/>
    </source>
</evidence>
<sequence>MPSAEQRLLILDCDLSHWSSRSGRIISCRVDGSDQQTVVKDLHELPDGIAIDHARGHIYWTNMGTSGFSSNDGSIQRCNLDGTSITTIIPQASTFTPKQIAIAQKAQKLYWCDREGMRVMRSNLDGSGIETLVQTGATASDRQDKTRWCVGIALDEERGHFYWSQKGPSKGNVGRIFRAPIAGPPAAYPAARPDVELLLDGLPEPIDLELDAEQQLLYWTDRGDPPRGNTLNRAFVGAGCGDGKLERRILAIRLHETIGLALDAGNQVVYVTDLAGGVYRVKVDGDEGEKEVLFSELGDLTGIALAEN</sequence>
<reference evidence="1 2" key="1">
    <citation type="submission" date="2024-02" db="EMBL/GenBank/DDBJ databases">
        <title>De novo assembly and annotation of 12 fungi associated with fruit tree decline syndrome in Ontario, Canada.</title>
        <authorList>
            <person name="Sulman M."/>
            <person name="Ellouze W."/>
            <person name="Ilyukhin E."/>
        </authorList>
    </citation>
    <scope>NUCLEOTIDE SEQUENCE [LARGE SCALE GENOMIC DNA]</scope>
    <source>
        <strain evidence="1 2">M1-105</strain>
    </source>
</reference>
<dbReference type="SMART" id="SM00135">
    <property type="entry name" value="LY"/>
    <property type="match status" value="4"/>
</dbReference>
<dbReference type="InterPro" id="IPR000033">
    <property type="entry name" value="LDLR_classB_rpt"/>
</dbReference>
<dbReference type="PANTHER" id="PTHR46513">
    <property type="entry name" value="VITELLOGENIN RECEPTOR-LIKE PROTEIN-RELATED-RELATED"/>
    <property type="match status" value="1"/>
</dbReference>
<comment type="caution">
    <text evidence="1">The sequence shown here is derived from an EMBL/GenBank/DDBJ whole genome shotgun (WGS) entry which is preliminary data.</text>
</comment>
<keyword evidence="2" id="KW-1185">Reference proteome</keyword>
<name>A0ABR3SBH9_9PEZI</name>
<dbReference type="InterPro" id="IPR050778">
    <property type="entry name" value="Cueball_EGF_LRP_Nidogen"/>
</dbReference>
<dbReference type="InterPro" id="IPR011042">
    <property type="entry name" value="6-blade_b-propeller_TolB-like"/>
</dbReference>
<dbReference type="Gene3D" id="2.120.10.30">
    <property type="entry name" value="TolB, C-terminal domain"/>
    <property type="match status" value="2"/>
</dbReference>
<accession>A0ABR3SBH9</accession>
<protein>
    <submittedName>
        <fullName evidence="1">Uncharacterized protein</fullName>
    </submittedName>
</protein>
<gene>
    <name evidence="1" type="ORF">SLS56_011510</name>
</gene>
<evidence type="ECO:0000313" key="2">
    <source>
        <dbReference type="Proteomes" id="UP001521116"/>
    </source>
</evidence>
<dbReference type="Proteomes" id="UP001521116">
    <property type="component" value="Unassembled WGS sequence"/>
</dbReference>
<dbReference type="SUPFAM" id="SSF63825">
    <property type="entry name" value="YWTD domain"/>
    <property type="match status" value="2"/>
</dbReference>
<organism evidence="1 2">
    <name type="scientific">Neofusicoccum ribis</name>
    <dbReference type="NCBI Taxonomy" id="45134"/>
    <lineage>
        <taxon>Eukaryota</taxon>
        <taxon>Fungi</taxon>
        <taxon>Dikarya</taxon>
        <taxon>Ascomycota</taxon>
        <taxon>Pezizomycotina</taxon>
        <taxon>Dothideomycetes</taxon>
        <taxon>Dothideomycetes incertae sedis</taxon>
        <taxon>Botryosphaeriales</taxon>
        <taxon>Botryosphaeriaceae</taxon>
        <taxon>Neofusicoccum</taxon>
    </lineage>
</organism>
<dbReference type="EMBL" id="JAJVDC020000276">
    <property type="protein sequence ID" value="KAL1616186.1"/>
    <property type="molecule type" value="Genomic_DNA"/>
</dbReference>
<dbReference type="PANTHER" id="PTHR46513:SF13">
    <property type="entry name" value="EGF-LIKE DOMAIN-CONTAINING PROTEIN"/>
    <property type="match status" value="1"/>
</dbReference>
<proteinExistence type="predicted"/>